<comment type="caution">
    <text evidence="2">The sequence shown here is derived from an EMBL/GenBank/DDBJ whole genome shotgun (WGS) entry which is preliminary data.</text>
</comment>
<sequence>MAASKRGPPAATTPAGSEVAERLVKMLDQVEMRVELLREHASSLEQERRVLVDTLSSVANSQELASLTPAGCDSGKARAELREEVGLTVERLQTRVKSVEVSVSTPRSEDQEMALGQVEQYVTDLVLRMASDPKGVRALCKTYLSACSTDAAGPIDHKFQAAILGCTADDQKKTRRRLEAILATLPPRRC</sequence>
<gene>
    <name evidence="2" type="ORF">V5799_025590</name>
</gene>
<dbReference type="Proteomes" id="UP001321473">
    <property type="component" value="Unassembled WGS sequence"/>
</dbReference>
<organism evidence="2 3">
    <name type="scientific">Amblyomma americanum</name>
    <name type="common">Lone star tick</name>
    <dbReference type="NCBI Taxonomy" id="6943"/>
    <lineage>
        <taxon>Eukaryota</taxon>
        <taxon>Metazoa</taxon>
        <taxon>Ecdysozoa</taxon>
        <taxon>Arthropoda</taxon>
        <taxon>Chelicerata</taxon>
        <taxon>Arachnida</taxon>
        <taxon>Acari</taxon>
        <taxon>Parasitiformes</taxon>
        <taxon>Ixodida</taxon>
        <taxon>Ixodoidea</taxon>
        <taxon>Ixodidae</taxon>
        <taxon>Amblyomminae</taxon>
        <taxon>Amblyomma</taxon>
    </lineage>
</organism>
<evidence type="ECO:0000256" key="1">
    <source>
        <dbReference type="SAM" id="Coils"/>
    </source>
</evidence>
<feature type="coiled-coil region" evidence="1">
    <location>
        <begin position="20"/>
        <end position="47"/>
    </location>
</feature>
<dbReference type="GO" id="GO:0000774">
    <property type="term" value="F:adenyl-nucleotide exchange factor activity"/>
    <property type="evidence" value="ECO:0007669"/>
    <property type="project" value="InterPro"/>
</dbReference>
<evidence type="ECO:0000313" key="3">
    <source>
        <dbReference type="Proteomes" id="UP001321473"/>
    </source>
</evidence>
<dbReference type="AlphaFoldDB" id="A0AAQ4E8U2"/>
<accession>A0AAQ4E8U2</accession>
<protein>
    <recommendedName>
        <fullName evidence="4">Bag family molecular chaperone regulator 2</fullName>
    </recommendedName>
</protein>
<proteinExistence type="predicted"/>
<keyword evidence="3" id="KW-1185">Reference proteome</keyword>
<evidence type="ECO:0008006" key="4">
    <source>
        <dbReference type="Google" id="ProtNLM"/>
    </source>
</evidence>
<dbReference type="InterPro" id="IPR037689">
    <property type="entry name" value="BAG2"/>
</dbReference>
<dbReference type="Gene3D" id="1.20.58.890">
    <property type="match status" value="1"/>
</dbReference>
<dbReference type="PANTHER" id="PTHR12334">
    <property type="entry name" value="BAG FAMILY MOLECULAR CHAPERONE REGULATOR 2"/>
    <property type="match status" value="1"/>
</dbReference>
<reference evidence="2 3" key="1">
    <citation type="journal article" date="2023" name="Arcadia Sci">
        <title>De novo assembly of a long-read Amblyomma americanum tick genome.</title>
        <authorList>
            <person name="Chou S."/>
            <person name="Poskanzer K.E."/>
            <person name="Rollins M."/>
            <person name="Thuy-Boun P.S."/>
        </authorList>
    </citation>
    <scope>NUCLEOTIDE SEQUENCE [LARGE SCALE GENOMIC DNA]</scope>
    <source>
        <strain evidence="2">F_SG_1</strain>
        <tissue evidence="2">Salivary glands</tissue>
    </source>
</reference>
<dbReference type="EMBL" id="JARKHS020020071">
    <property type="protein sequence ID" value="KAK8771167.1"/>
    <property type="molecule type" value="Genomic_DNA"/>
</dbReference>
<name>A0AAQ4E8U2_AMBAM</name>
<dbReference type="GO" id="GO:0050821">
    <property type="term" value="P:protein stabilization"/>
    <property type="evidence" value="ECO:0007669"/>
    <property type="project" value="TreeGrafter"/>
</dbReference>
<keyword evidence="1" id="KW-0175">Coiled coil</keyword>
<dbReference type="GO" id="GO:0051087">
    <property type="term" value="F:protein-folding chaperone binding"/>
    <property type="evidence" value="ECO:0007669"/>
    <property type="project" value="InterPro"/>
</dbReference>
<evidence type="ECO:0000313" key="2">
    <source>
        <dbReference type="EMBL" id="KAK8771167.1"/>
    </source>
</evidence>
<dbReference type="PANTHER" id="PTHR12334:SF6">
    <property type="entry name" value="BAG FAMILY MOLECULAR CHAPERONE REGULATOR 2"/>
    <property type="match status" value="1"/>
</dbReference>